<keyword evidence="1" id="KW-1133">Transmembrane helix</keyword>
<dbReference type="EMBL" id="QOUI01000002">
    <property type="protein sequence ID" value="RCK70768.1"/>
    <property type="molecule type" value="Genomic_DNA"/>
</dbReference>
<reference evidence="2 3" key="1">
    <citation type="submission" date="2018-07" db="EMBL/GenBank/DDBJ databases">
        <title>Desertimonas flava gen. nov. sp. nov.</title>
        <authorList>
            <person name="Liu S."/>
        </authorList>
    </citation>
    <scope>NUCLEOTIDE SEQUENCE [LARGE SCALE GENOMIC DNA]</scope>
    <source>
        <strain evidence="2 3">16Sb5-5</strain>
    </source>
</reference>
<evidence type="ECO:0000256" key="1">
    <source>
        <dbReference type="SAM" id="Phobius"/>
    </source>
</evidence>
<keyword evidence="1" id="KW-0472">Membrane</keyword>
<comment type="caution">
    <text evidence="2">The sequence shown here is derived from an EMBL/GenBank/DDBJ whole genome shotgun (WGS) entry which is preliminary data.</text>
</comment>
<name>A0A367YY62_9ACTN</name>
<sequence length="73" mass="8423">MMADREDRTRPRRWYERSWVIVLVCLTALGISVSSVLDLMGDDPQWVRSVVFALFGPAAVLLGWDTWRKRPSS</sequence>
<dbReference type="AlphaFoldDB" id="A0A367YY62"/>
<protein>
    <submittedName>
        <fullName evidence="2">Uncharacterized protein</fullName>
    </submittedName>
</protein>
<evidence type="ECO:0000313" key="2">
    <source>
        <dbReference type="EMBL" id="RCK70768.1"/>
    </source>
</evidence>
<proteinExistence type="predicted"/>
<keyword evidence="1" id="KW-0812">Transmembrane</keyword>
<keyword evidence="3" id="KW-1185">Reference proteome</keyword>
<feature type="transmembrane region" description="Helical" evidence="1">
    <location>
        <begin position="46"/>
        <end position="64"/>
    </location>
</feature>
<gene>
    <name evidence="2" type="ORF">DT076_05060</name>
</gene>
<feature type="transmembrane region" description="Helical" evidence="1">
    <location>
        <begin position="20"/>
        <end position="40"/>
    </location>
</feature>
<accession>A0A367YY62</accession>
<organism evidence="2 3">
    <name type="scientific">Desertihabitans brevis</name>
    <dbReference type="NCBI Taxonomy" id="2268447"/>
    <lineage>
        <taxon>Bacteria</taxon>
        <taxon>Bacillati</taxon>
        <taxon>Actinomycetota</taxon>
        <taxon>Actinomycetes</taxon>
        <taxon>Propionibacteriales</taxon>
        <taxon>Propionibacteriaceae</taxon>
        <taxon>Desertihabitans</taxon>
    </lineage>
</organism>
<dbReference type="Proteomes" id="UP000252770">
    <property type="component" value="Unassembled WGS sequence"/>
</dbReference>
<evidence type="ECO:0000313" key="3">
    <source>
        <dbReference type="Proteomes" id="UP000252770"/>
    </source>
</evidence>